<gene>
    <name evidence="1" type="ORF">G1X41_23775</name>
</gene>
<sequence length="72" mass="8313">MDGKKQLKVWNIIYNLMIPAGYHQLTAAMFRVISPAYPRKIINGRIQTMLHACLLVRCTNGIIMKLQLNQQE</sequence>
<reference evidence="1" key="1">
    <citation type="journal article" date="2018" name="Genome Biol.">
        <title>SKESA: strategic k-mer extension for scrupulous assemblies.</title>
        <authorList>
            <person name="Souvorov A."/>
            <person name="Agarwala R."/>
            <person name="Lipman D.J."/>
        </authorList>
    </citation>
    <scope>NUCLEOTIDE SEQUENCE</scope>
    <source>
        <strain evidence="1">SL1344</strain>
    </source>
</reference>
<organism evidence="1">
    <name type="scientific">Salmonella typhimurium (strain SL1344)</name>
    <dbReference type="NCBI Taxonomy" id="216597"/>
    <lineage>
        <taxon>Bacteria</taxon>
        <taxon>Pseudomonadati</taxon>
        <taxon>Pseudomonadota</taxon>
        <taxon>Gammaproteobacteria</taxon>
        <taxon>Enterobacterales</taxon>
        <taxon>Enterobacteriaceae</taxon>
        <taxon>Salmonella</taxon>
    </lineage>
</organism>
<dbReference type="AlphaFoldDB" id="A0A718Y5C0"/>
<name>A0A718Y5C0_SALTS</name>
<reference evidence="1" key="2">
    <citation type="submission" date="2019-01" db="EMBL/GenBank/DDBJ databases">
        <authorList>
            <consortium name="NCBI Pathogen Detection Project"/>
        </authorList>
    </citation>
    <scope>NUCLEOTIDE SEQUENCE</scope>
    <source>
        <strain evidence="1">SL1344</strain>
    </source>
</reference>
<accession>A0A718Y5C0</accession>
<proteinExistence type="predicted"/>
<dbReference type="EMBL" id="DAAPMV010000025">
    <property type="protein sequence ID" value="HAD6864967.1"/>
    <property type="molecule type" value="Genomic_DNA"/>
</dbReference>
<protein>
    <submittedName>
        <fullName evidence="1">Uncharacterized protein</fullName>
    </submittedName>
</protein>
<evidence type="ECO:0000313" key="1">
    <source>
        <dbReference type="EMBL" id="HAD6864967.1"/>
    </source>
</evidence>
<comment type="caution">
    <text evidence="1">The sequence shown here is derived from an EMBL/GenBank/DDBJ whole genome shotgun (WGS) entry which is preliminary data.</text>
</comment>